<evidence type="ECO:0000256" key="8">
    <source>
        <dbReference type="PROSITE-ProRule" id="PRU00221"/>
    </source>
</evidence>
<evidence type="ECO:0000256" key="3">
    <source>
        <dbReference type="ARBA" id="ARBA00022552"/>
    </source>
</evidence>
<keyword evidence="3" id="KW-0698">rRNA processing</keyword>
<dbReference type="Pfam" id="PF23869">
    <property type="entry name" value="Beta-prop_WDR75_1st"/>
    <property type="match status" value="1"/>
</dbReference>
<reference evidence="12" key="1">
    <citation type="submission" date="2025-08" db="UniProtKB">
        <authorList>
            <consortium name="RefSeq"/>
        </authorList>
    </citation>
    <scope>IDENTIFICATION</scope>
    <source>
        <tissue evidence="12">Sperm</tissue>
    </source>
</reference>
<dbReference type="PANTHER" id="PTHR44215">
    <property type="entry name" value="WD REPEAT-CONTAINING PROTEIN 75"/>
    <property type="match status" value="1"/>
</dbReference>
<feature type="region of interest" description="Disordered" evidence="9">
    <location>
        <begin position="828"/>
        <end position="874"/>
    </location>
</feature>
<keyword evidence="2" id="KW-0690">Ribosome biogenesis</keyword>
<evidence type="ECO:0000256" key="4">
    <source>
        <dbReference type="ARBA" id="ARBA00022574"/>
    </source>
</evidence>
<evidence type="ECO:0000259" key="10">
    <source>
        <dbReference type="Pfam" id="PF23769"/>
    </source>
</evidence>
<protein>
    <submittedName>
        <fullName evidence="12">WD repeat-containing protein 75</fullName>
    </submittedName>
</protein>
<name>A0AAJ7WWT3_PETMA</name>
<gene>
    <name evidence="12" type="primary">WDR75</name>
</gene>
<dbReference type="GO" id="GO:2000234">
    <property type="term" value="P:positive regulation of rRNA processing"/>
    <property type="evidence" value="ECO:0007669"/>
    <property type="project" value="TreeGrafter"/>
</dbReference>
<dbReference type="PROSITE" id="PS50082">
    <property type="entry name" value="WD_REPEATS_2"/>
    <property type="match status" value="1"/>
</dbReference>
<dbReference type="InterPro" id="IPR001680">
    <property type="entry name" value="WD40_rpt"/>
</dbReference>
<evidence type="ECO:0000256" key="7">
    <source>
        <dbReference type="ARBA" id="ARBA00023242"/>
    </source>
</evidence>
<evidence type="ECO:0000256" key="9">
    <source>
        <dbReference type="SAM" id="MobiDB-lite"/>
    </source>
</evidence>
<feature type="domain" description="WD repeat-containing protein 75 second beta-propeller" evidence="10">
    <location>
        <begin position="352"/>
        <end position="500"/>
    </location>
</feature>
<keyword evidence="11" id="KW-1185">Reference proteome</keyword>
<evidence type="ECO:0000313" key="11">
    <source>
        <dbReference type="Proteomes" id="UP001318040"/>
    </source>
</evidence>
<accession>A0AAJ7WWT3</accession>
<dbReference type="SUPFAM" id="SSF101908">
    <property type="entry name" value="Putative isomerase YbhE"/>
    <property type="match status" value="1"/>
</dbReference>
<dbReference type="InterPro" id="IPR036322">
    <property type="entry name" value="WD40_repeat_dom_sf"/>
</dbReference>
<dbReference type="Gene3D" id="2.130.10.10">
    <property type="entry name" value="YVTN repeat-like/Quinoprotein amine dehydrogenase"/>
    <property type="match status" value="3"/>
</dbReference>
<dbReference type="InterPro" id="IPR015943">
    <property type="entry name" value="WD40/YVTN_repeat-like_dom_sf"/>
</dbReference>
<dbReference type="GO" id="GO:0003723">
    <property type="term" value="F:RNA binding"/>
    <property type="evidence" value="ECO:0007669"/>
    <property type="project" value="InterPro"/>
</dbReference>
<organism evidence="11 12">
    <name type="scientific">Petromyzon marinus</name>
    <name type="common">Sea lamprey</name>
    <dbReference type="NCBI Taxonomy" id="7757"/>
    <lineage>
        <taxon>Eukaryota</taxon>
        <taxon>Metazoa</taxon>
        <taxon>Chordata</taxon>
        <taxon>Craniata</taxon>
        <taxon>Vertebrata</taxon>
        <taxon>Cyclostomata</taxon>
        <taxon>Hyperoartia</taxon>
        <taxon>Petromyzontiformes</taxon>
        <taxon>Petromyzontidae</taxon>
        <taxon>Petromyzon</taxon>
    </lineage>
</organism>
<dbReference type="InterPro" id="IPR053826">
    <property type="entry name" value="WDR75"/>
</dbReference>
<dbReference type="Proteomes" id="UP001318040">
    <property type="component" value="Chromosome 19"/>
</dbReference>
<evidence type="ECO:0000256" key="1">
    <source>
        <dbReference type="ARBA" id="ARBA00004604"/>
    </source>
</evidence>
<dbReference type="SUPFAM" id="SSF50978">
    <property type="entry name" value="WD40 repeat-like"/>
    <property type="match status" value="1"/>
</dbReference>
<dbReference type="SMART" id="SM00320">
    <property type="entry name" value="WD40"/>
    <property type="match status" value="8"/>
</dbReference>
<dbReference type="KEGG" id="pmrn:116943787"/>
<feature type="domain" description="WD repeat-containing protein 75 second beta-propeller" evidence="10">
    <location>
        <begin position="529"/>
        <end position="710"/>
    </location>
</feature>
<dbReference type="GO" id="GO:0032040">
    <property type="term" value="C:small-subunit processome"/>
    <property type="evidence" value="ECO:0007669"/>
    <property type="project" value="InterPro"/>
</dbReference>
<dbReference type="InterPro" id="IPR057644">
    <property type="entry name" value="Beta-prop_WDR75_2nd"/>
</dbReference>
<dbReference type="RefSeq" id="XP_032812885.1">
    <property type="nucleotide sequence ID" value="XM_032956994.1"/>
</dbReference>
<sequence length="897" mass="98691">MGVMSVDENPRGVRVARSGGSRLVFRRPVFTNDGKYLLCASGDLIKVFNTATGETLHELTGHGHLVTGIQLNPNNYLQAYSSSEDGTIKLWDYMDGILIKTFLVHRPLLALYTCVTTPSHLYVFSTKETNSSGTAVPGRFQLLALTVPKSPKVEVEVTESDEVVETSGCSEKSVSFSCHGEYLAFVQNDMLGVFHLKKKKWNWLTLKSNVKKKTDNTFVVVACHPTENCIATGHVDGRIRLWRNFWHKKEYTFSTYHWHSEGVSDLAYSAEGTCLLTGGPEAVLVQWRHCAEEQKDFLPRLGAPISSVSTSPCGALLATGHVDNKITIVKSNLFVVRVIQGLVRGGSASTGLIVDPRSKALALNGKPGYLQFYSLGTDELLYDLDIVQQEHIFQRGLVQTELHKAAFDELGDWLATVEQRAGGLDAEPEIQLKFWAFDVQQQSFVLNTTVAAPHDLDITAVCFRRQPPGRETESTLVTCSLDGRFKVWTLARDPEAAGNRARAWPQAPVCLCLALTREGLKGEGGEEEGEGGGVTWSCDFVGSFRKLPATTCCFSEDGSVLAVAFGSVVTLWEPECWEMRATFCQPPGGIRQLCFGNKNSCKYLVGATDTGFLHVWNLLSCWLEWSVQLSVAVLVANPLSDHVAVFTTPSPTTDLFVFRPSEARPVLAQRGVCPQLISSAVFVPRERAAAVSADSTRWLARSQLYFLNTNHELLTVTADDLDVNITPTTKQLVLAENIPATPFSMLLQHHRRQQQGEDGAATTNDAELGAFRDAVVERDNKAAAALSGSLTVREMLSTPAHVLPPASVLCNLFVTSLLISKKEKSELLDEEKMETDGVNKEADSDVENDEPASRPPQNDELRCEETEGLAPTLSRSEAKRLKRLGRTDFGWMAEFTP</sequence>
<keyword evidence="6" id="KW-0804">Transcription</keyword>
<dbReference type="PROSITE" id="PS50294">
    <property type="entry name" value="WD_REPEATS_REGION"/>
    <property type="match status" value="1"/>
</dbReference>
<evidence type="ECO:0000256" key="6">
    <source>
        <dbReference type="ARBA" id="ARBA00023163"/>
    </source>
</evidence>
<evidence type="ECO:0000313" key="12">
    <source>
        <dbReference type="RefSeq" id="XP_032812885.1"/>
    </source>
</evidence>
<comment type="subcellular location">
    <subcellularLocation>
        <location evidence="1">Nucleus</location>
        <location evidence="1">Nucleolus</location>
    </subcellularLocation>
</comment>
<keyword evidence="4 8" id="KW-0853">WD repeat</keyword>
<keyword evidence="7" id="KW-0539">Nucleus</keyword>
<dbReference type="CTD" id="84128"/>
<dbReference type="Pfam" id="PF23769">
    <property type="entry name" value="Beta-prop_WDR75_2nd"/>
    <property type="match status" value="2"/>
</dbReference>
<proteinExistence type="predicted"/>
<feature type="repeat" description="WD" evidence="8">
    <location>
        <begin position="59"/>
        <end position="101"/>
    </location>
</feature>
<dbReference type="GO" id="GO:0045943">
    <property type="term" value="P:positive regulation of transcription by RNA polymerase I"/>
    <property type="evidence" value="ECO:0007669"/>
    <property type="project" value="InterPro"/>
</dbReference>
<dbReference type="AlphaFoldDB" id="A0AAJ7WWT3"/>
<evidence type="ECO:0000256" key="2">
    <source>
        <dbReference type="ARBA" id="ARBA00022517"/>
    </source>
</evidence>
<dbReference type="GO" id="GO:0006364">
    <property type="term" value="P:rRNA processing"/>
    <property type="evidence" value="ECO:0007669"/>
    <property type="project" value="UniProtKB-KW"/>
</dbReference>
<dbReference type="PANTHER" id="PTHR44215:SF1">
    <property type="entry name" value="WD REPEAT-CONTAINING PROTEIN 75"/>
    <property type="match status" value="1"/>
</dbReference>
<keyword evidence="5" id="KW-0677">Repeat</keyword>
<feature type="compositionally biased region" description="Basic and acidic residues" evidence="9">
    <location>
        <begin position="834"/>
        <end position="843"/>
    </location>
</feature>
<evidence type="ECO:0000256" key="5">
    <source>
        <dbReference type="ARBA" id="ARBA00022737"/>
    </source>
</evidence>